<sequence length="39" mass="4486">MCLSKPESALDGRCKKEVKLLFVFSLSFVFVLNSYFLIL</sequence>
<reference evidence="2" key="1">
    <citation type="submission" date="2017-03" db="EMBL/GenBank/DDBJ databases">
        <title>The mitochondrial genome of the carnivorous plant Utricularia reniformis (Lentibulariaceae): structure, comparative analysis and evolutionary landmarks.</title>
        <authorList>
            <person name="Silva S.R."/>
            <person name="Alvarenga D.O."/>
            <person name="Michael T.P."/>
            <person name="Miranda V.F.O."/>
            <person name="Varani A.M."/>
        </authorList>
    </citation>
    <scope>NUCLEOTIDE SEQUENCE</scope>
</reference>
<feature type="transmembrane region" description="Helical" evidence="1">
    <location>
        <begin position="20"/>
        <end position="38"/>
    </location>
</feature>
<proteinExistence type="predicted"/>
<accession>A0A1Y0B2R0</accession>
<keyword evidence="1" id="KW-1133">Transmembrane helix</keyword>
<geneLocation type="mitochondrion" evidence="2"/>
<evidence type="ECO:0000256" key="1">
    <source>
        <dbReference type="SAM" id="Phobius"/>
    </source>
</evidence>
<gene>
    <name evidence="2" type="ORF">AEK19_MT1548</name>
</gene>
<keyword evidence="1" id="KW-0472">Membrane</keyword>
<name>A0A1Y0B2R0_9LAMI</name>
<keyword evidence="2" id="KW-0496">Mitochondrion</keyword>
<dbReference type="EMBL" id="KY774314">
    <property type="protein sequence ID" value="ART31735.1"/>
    <property type="molecule type" value="Genomic_DNA"/>
</dbReference>
<keyword evidence="1" id="KW-0812">Transmembrane</keyword>
<organism evidence="2">
    <name type="scientific">Utricularia reniformis</name>
    <dbReference type="NCBI Taxonomy" id="192314"/>
    <lineage>
        <taxon>Eukaryota</taxon>
        <taxon>Viridiplantae</taxon>
        <taxon>Streptophyta</taxon>
        <taxon>Embryophyta</taxon>
        <taxon>Tracheophyta</taxon>
        <taxon>Spermatophyta</taxon>
        <taxon>Magnoliopsida</taxon>
        <taxon>eudicotyledons</taxon>
        <taxon>Gunneridae</taxon>
        <taxon>Pentapetalae</taxon>
        <taxon>asterids</taxon>
        <taxon>lamiids</taxon>
        <taxon>Lamiales</taxon>
        <taxon>Lentibulariaceae</taxon>
        <taxon>Utricularia</taxon>
    </lineage>
</organism>
<evidence type="ECO:0000313" key="2">
    <source>
        <dbReference type="EMBL" id="ART31735.1"/>
    </source>
</evidence>
<protein>
    <submittedName>
        <fullName evidence="2">Uncharacterized protein</fullName>
    </submittedName>
</protein>
<dbReference type="AlphaFoldDB" id="A0A1Y0B2R0"/>